<evidence type="ECO:0000313" key="4">
    <source>
        <dbReference type="Proteomes" id="UP000054144"/>
    </source>
</evidence>
<dbReference type="EMBL" id="KN882150">
    <property type="protein sequence ID" value="KIY42945.1"/>
    <property type="molecule type" value="Genomic_DNA"/>
</dbReference>
<feature type="region of interest" description="Disordered" evidence="1">
    <location>
        <begin position="98"/>
        <end position="147"/>
    </location>
</feature>
<feature type="compositionally biased region" description="Polar residues" evidence="1">
    <location>
        <begin position="137"/>
        <end position="147"/>
    </location>
</feature>
<dbReference type="OrthoDB" id="3263215at2759"/>
<keyword evidence="2" id="KW-1133">Transmembrane helix</keyword>
<evidence type="ECO:0000313" key="3">
    <source>
        <dbReference type="EMBL" id="KIY42945.1"/>
    </source>
</evidence>
<feature type="region of interest" description="Disordered" evidence="1">
    <location>
        <begin position="411"/>
        <end position="455"/>
    </location>
</feature>
<feature type="region of interest" description="Disordered" evidence="1">
    <location>
        <begin position="355"/>
        <end position="391"/>
    </location>
</feature>
<feature type="transmembrane region" description="Helical" evidence="2">
    <location>
        <begin position="227"/>
        <end position="252"/>
    </location>
</feature>
<organism evidence="3 4">
    <name type="scientific">Fistulina hepatica ATCC 64428</name>
    <dbReference type="NCBI Taxonomy" id="1128425"/>
    <lineage>
        <taxon>Eukaryota</taxon>
        <taxon>Fungi</taxon>
        <taxon>Dikarya</taxon>
        <taxon>Basidiomycota</taxon>
        <taxon>Agaricomycotina</taxon>
        <taxon>Agaricomycetes</taxon>
        <taxon>Agaricomycetidae</taxon>
        <taxon>Agaricales</taxon>
        <taxon>Fistulinaceae</taxon>
        <taxon>Fistulina</taxon>
    </lineage>
</organism>
<keyword evidence="4" id="KW-1185">Reference proteome</keyword>
<keyword evidence="2" id="KW-0812">Transmembrane</keyword>
<evidence type="ECO:0000256" key="2">
    <source>
        <dbReference type="SAM" id="Phobius"/>
    </source>
</evidence>
<dbReference type="Proteomes" id="UP000054144">
    <property type="component" value="Unassembled WGS sequence"/>
</dbReference>
<sequence>MSTCYTTPTATQTDVITTDMVSMGYSTSVVDGGESTSTIITSVCGAGANCSTVTSFRTVSGESITSTIPYTITVPLIVSTTTTLYSTSCSQLSNSAGSQLSDSAGSSSEEASASTVDISSSDAPSAASQSTALTQSDVPFTSDASSPTTAQALTTTWQSTEVVVTSIVTASSTSNGSVAVFVSTVVSTAMASRSSSASSLALPPTGPGNAGIPMSTSSNNSGNSSNVAAIAGGCIGAAFGVVVITAMIWFFLKRRRIAWDGVFNTEDEVEAHIPDSTMSTWRGALNDKKRSRMSFGSEAKPKPYEYGVVGRAQSPPQASQTDLHDSLPPSAGAYSAANSQVHIPRIVPAILSRPAQMNSMPPSSPPPSAPQESKLSLRGSSAARDRSSIASPEVQEFRVGLLGHLQVVNQSDSTDDDVAGGVHSRGASVAISTRPTSTTSVVSTTPFLEKDGNRD</sequence>
<gene>
    <name evidence="3" type="ORF">FISHEDRAFT_79005</name>
</gene>
<feature type="region of interest" description="Disordered" evidence="1">
    <location>
        <begin position="196"/>
        <end position="223"/>
    </location>
</feature>
<dbReference type="AlphaFoldDB" id="A0A0D6ZZL0"/>
<name>A0A0D6ZZL0_9AGAR</name>
<keyword evidence="2" id="KW-0472">Membrane</keyword>
<evidence type="ECO:0000256" key="1">
    <source>
        <dbReference type="SAM" id="MobiDB-lite"/>
    </source>
</evidence>
<protein>
    <submittedName>
        <fullName evidence="3">Uncharacterized protein</fullName>
    </submittedName>
</protein>
<reference evidence="3 4" key="1">
    <citation type="journal article" date="2015" name="Fungal Genet. Biol.">
        <title>Evolution of novel wood decay mechanisms in Agaricales revealed by the genome sequences of Fistulina hepatica and Cylindrobasidium torrendii.</title>
        <authorList>
            <person name="Floudas D."/>
            <person name="Held B.W."/>
            <person name="Riley R."/>
            <person name="Nagy L.G."/>
            <person name="Koehler G."/>
            <person name="Ransdell A.S."/>
            <person name="Younus H."/>
            <person name="Chow J."/>
            <person name="Chiniquy J."/>
            <person name="Lipzen A."/>
            <person name="Tritt A."/>
            <person name="Sun H."/>
            <person name="Haridas S."/>
            <person name="LaButti K."/>
            <person name="Ohm R.A."/>
            <person name="Kues U."/>
            <person name="Blanchette R.A."/>
            <person name="Grigoriev I.V."/>
            <person name="Minto R.E."/>
            <person name="Hibbett D.S."/>
        </authorList>
    </citation>
    <scope>NUCLEOTIDE SEQUENCE [LARGE SCALE GENOMIC DNA]</scope>
    <source>
        <strain evidence="3 4">ATCC 64428</strain>
    </source>
</reference>
<accession>A0A0D6ZZL0</accession>
<feature type="compositionally biased region" description="Low complexity" evidence="1">
    <location>
        <begin position="432"/>
        <end position="446"/>
    </location>
</feature>
<feature type="region of interest" description="Disordered" evidence="1">
    <location>
        <begin position="310"/>
        <end position="334"/>
    </location>
</feature>
<feature type="compositionally biased region" description="Low complexity" evidence="1">
    <location>
        <begin position="98"/>
        <end position="136"/>
    </location>
</feature>
<proteinExistence type="predicted"/>